<dbReference type="Gene3D" id="1.10.40.30">
    <property type="entry name" value="Fumarase/aspartase (C-terminal domain)"/>
    <property type="match status" value="1"/>
</dbReference>
<gene>
    <name evidence="11" type="ORF">METZ01_LOCUS22717</name>
</gene>
<protein>
    <recommendedName>
        <fullName evidence="5">Adenylosuccinate lyase</fullName>
        <ecNumber evidence="4">4.3.2.2</ecNumber>
    </recommendedName>
    <alternativeName>
        <fullName evidence="8">Adenylosuccinase</fullName>
    </alternativeName>
</protein>
<dbReference type="InterPro" id="IPR020557">
    <property type="entry name" value="Fumarate_lyase_CS"/>
</dbReference>
<evidence type="ECO:0000256" key="2">
    <source>
        <dbReference type="ARBA" id="ARBA00004734"/>
    </source>
</evidence>
<dbReference type="InterPro" id="IPR022761">
    <property type="entry name" value="Fumarate_lyase_N"/>
</dbReference>
<evidence type="ECO:0000259" key="9">
    <source>
        <dbReference type="Pfam" id="PF00206"/>
    </source>
</evidence>
<evidence type="ECO:0000259" key="10">
    <source>
        <dbReference type="Pfam" id="PF08328"/>
    </source>
</evidence>
<organism evidence="11">
    <name type="scientific">marine metagenome</name>
    <dbReference type="NCBI Taxonomy" id="408172"/>
    <lineage>
        <taxon>unclassified sequences</taxon>
        <taxon>metagenomes</taxon>
        <taxon>ecological metagenomes</taxon>
    </lineage>
</organism>
<evidence type="ECO:0000256" key="3">
    <source>
        <dbReference type="ARBA" id="ARBA00008273"/>
    </source>
</evidence>
<dbReference type="SUPFAM" id="SSF48557">
    <property type="entry name" value="L-aspartase-like"/>
    <property type="match status" value="1"/>
</dbReference>
<dbReference type="InterPro" id="IPR047136">
    <property type="entry name" value="PurB_bact"/>
</dbReference>
<evidence type="ECO:0000313" key="11">
    <source>
        <dbReference type="EMBL" id="SUZ69863.1"/>
    </source>
</evidence>
<dbReference type="PANTHER" id="PTHR43411:SF1">
    <property type="entry name" value="ADENYLOSUCCINATE LYASE"/>
    <property type="match status" value="1"/>
</dbReference>
<dbReference type="EC" id="4.3.2.2" evidence="4"/>
<comment type="pathway">
    <text evidence="2">Purine metabolism; AMP biosynthesis via de novo pathway; AMP from IMP: step 2/2.</text>
</comment>
<keyword evidence="7" id="KW-0456">Lyase</keyword>
<name>A0A381PWS7_9ZZZZ</name>
<evidence type="ECO:0000256" key="4">
    <source>
        <dbReference type="ARBA" id="ARBA00012339"/>
    </source>
</evidence>
<evidence type="ECO:0000256" key="8">
    <source>
        <dbReference type="ARBA" id="ARBA00030717"/>
    </source>
</evidence>
<dbReference type="PROSITE" id="PS00163">
    <property type="entry name" value="FUMARATE_LYASES"/>
    <property type="match status" value="1"/>
</dbReference>
<dbReference type="UniPathway" id="UPA00075">
    <property type="reaction ID" value="UER00336"/>
</dbReference>
<sequence>MNIHTLETISPTDGRYADKTKDLRHIFSEFGLIKYRVFIEIRWLQFLSNASTFDEISDFNADTTKELNRLIDNFTLEDAETIKNIEKEINHDVKAVEYFIARNTKIEPNVTNFIHFGCTSEDINNLAYALMLQEAKNTIILPLMSKFEECLTSMVQKYAKQPMLSRTHGQIASPTTLGKELSNFLTRLRKARNEFSEVIILGKFNGAVGNFNAHIVAYPDCDWIKLSREFIESLNIKPNINTTQIEPHDWMASYAHALHRYNTILINFCRDIWGYISLDYFKQRVVKEETGSSTMPHKINPIDFENGEGNLGLSNALLNHFAIKLPISRWQRDLTDSTVQRNLGVALGYFVIALKSILKGVEKLEVNYNRLNEEIDQSWEVLGEAIQTVMRRYGIPEPYEKLKALTRDKEVTQDLLKEFITSLDIPKEAKNRLLKLTPKSYIGLAEKLAKKTL</sequence>
<comment type="pathway">
    <text evidence="1">Purine metabolism; IMP biosynthesis via de novo pathway; 5-amino-1-(5-phospho-D-ribosyl)imidazole-4-carboxamide from 5-amino-1-(5-phospho-D-ribosyl)imidazole-4-carboxylate: step 2/2.</text>
</comment>
<proteinExistence type="inferred from homology"/>
<dbReference type="InterPro" id="IPR013539">
    <property type="entry name" value="PurB_C"/>
</dbReference>
<dbReference type="GO" id="GO:0004018">
    <property type="term" value="F:N6-(1,2-dicarboxyethyl)AMP AMP-lyase (fumarate-forming) activity"/>
    <property type="evidence" value="ECO:0007669"/>
    <property type="project" value="InterPro"/>
</dbReference>
<dbReference type="InterPro" id="IPR008948">
    <property type="entry name" value="L-Aspartase-like"/>
</dbReference>
<dbReference type="Gene3D" id="1.20.200.10">
    <property type="entry name" value="Fumarase/aspartase (Central domain)"/>
    <property type="match status" value="1"/>
</dbReference>
<evidence type="ECO:0000256" key="7">
    <source>
        <dbReference type="ARBA" id="ARBA00023239"/>
    </source>
</evidence>
<dbReference type="EMBL" id="UINC01001073">
    <property type="protein sequence ID" value="SUZ69863.1"/>
    <property type="molecule type" value="Genomic_DNA"/>
</dbReference>
<comment type="similarity">
    <text evidence="3">Belongs to the lyase 1 family. Adenylosuccinate lyase subfamily.</text>
</comment>
<dbReference type="Gene3D" id="1.10.275.10">
    <property type="entry name" value="Fumarase/aspartase (N-terminal domain)"/>
    <property type="match status" value="1"/>
</dbReference>
<dbReference type="InterPro" id="IPR024083">
    <property type="entry name" value="Fumarase/histidase_N"/>
</dbReference>
<dbReference type="GO" id="GO:0006189">
    <property type="term" value="P:'de novo' IMP biosynthetic process"/>
    <property type="evidence" value="ECO:0007669"/>
    <property type="project" value="UniProtKB-UniPathway"/>
</dbReference>
<accession>A0A381PWS7</accession>
<evidence type="ECO:0000256" key="5">
    <source>
        <dbReference type="ARBA" id="ARBA00017058"/>
    </source>
</evidence>
<dbReference type="NCBIfam" id="TIGR00928">
    <property type="entry name" value="purB"/>
    <property type="match status" value="1"/>
</dbReference>
<dbReference type="PRINTS" id="PR00149">
    <property type="entry name" value="FUMRATELYASE"/>
</dbReference>
<dbReference type="UniPathway" id="UPA00074">
    <property type="reaction ID" value="UER00132"/>
</dbReference>
<dbReference type="NCBIfam" id="NF006764">
    <property type="entry name" value="PRK09285.1"/>
    <property type="match status" value="1"/>
</dbReference>
<evidence type="ECO:0000256" key="1">
    <source>
        <dbReference type="ARBA" id="ARBA00004706"/>
    </source>
</evidence>
<dbReference type="FunFam" id="1.20.200.10:FF:000004">
    <property type="entry name" value="Adenylosuccinate lyase"/>
    <property type="match status" value="1"/>
</dbReference>
<dbReference type="Pfam" id="PF00206">
    <property type="entry name" value="Lyase_1"/>
    <property type="match status" value="1"/>
</dbReference>
<keyword evidence="6" id="KW-0658">Purine biosynthesis</keyword>
<feature type="domain" description="Adenylosuccinate lyase PurB C-terminal" evidence="10">
    <location>
        <begin position="328"/>
        <end position="442"/>
    </location>
</feature>
<dbReference type="InterPro" id="IPR004769">
    <property type="entry name" value="Pur_lyase"/>
</dbReference>
<evidence type="ECO:0000256" key="6">
    <source>
        <dbReference type="ARBA" id="ARBA00022755"/>
    </source>
</evidence>
<dbReference type="InterPro" id="IPR000362">
    <property type="entry name" value="Fumarate_lyase_fam"/>
</dbReference>
<reference evidence="11" key="1">
    <citation type="submission" date="2018-05" db="EMBL/GenBank/DDBJ databases">
        <authorList>
            <person name="Lanie J.A."/>
            <person name="Ng W.-L."/>
            <person name="Kazmierczak K.M."/>
            <person name="Andrzejewski T.M."/>
            <person name="Davidsen T.M."/>
            <person name="Wayne K.J."/>
            <person name="Tettelin H."/>
            <person name="Glass J.I."/>
            <person name="Rusch D."/>
            <person name="Podicherti R."/>
            <person name="Tsui H.-C.T."/>
            <person name="Winkler M.E."/>
        </authorList>
    </citation>
    <scope>NUCLEOTIDE SEQUENCE</scope>
</reference>
<dbReference type="Pfam" id="PF08328">
    <property type="entry name" value="ASL_C"/>
    <property type="match status" value="1"/>
</dbReference>
<dbReference type="CDD" id="cd01598">
    <property type="entry name" value="PurB"/>
    <property type="match status" value="1"/>
</dbReference>
<dbReference type="GO" id="GO:0005829">
    <property type="term" value="C:cytosol"/>
    <property type="evidence" value="ECO:0007669"/>
    <property type="project" value="TreeGrafter"/>
</dbReference>
<dbReference type="PANTHER" id="PTHR43411">
    <property type="entry name" value="ADENYLOSUCCINATE LYASE"/>
    <property type="match status" value="1"/>
</dbReference>
<feature type="domain" description="Fumarate lyase N-terminal" evidence="9">
    <location>
        <begin position="14"/>
        <end position="309"/>
    </location>
</feature>
<dbReference type="AlphaFoldDB" id="A0A381PWS7"/>
<dbReference type="GO" id="GO:0044208">
    <property type="term" value="P:'de novo' AMP biosynthetic process"/>
    <property type="evidence" value="ECO:0007669"/>
    <property type="project" value="UniProtKB-UniPathway"/>
</dbReference>